<dbReference type="InterPro" id="IPR011042">
    <property type="entry name" value="6-blade_b-propeller_TolB-like"/>
</dbReference>
<dbReference type="Proteomes" id="UP000051950">
    <property type="component" value="Unassembled WGS sequence"/>
</dbReference>
<keyword evidence="2" id="KW-0732">Signal</keyword>
<evidence type="ECO:0000313" key="5">
    <source>
        <dbReference type="Proteomes" id="UP000051950"/>
    </source>
</evidence>
<dbReference type="PANTHER" id="PTHR47572">
    <property type="entry name" value="LIPOPROTEIN-RELATED"/>
    <property type="match status" value="1"/>
</dbReference>
<dbReference type="STRING" id="687842.ASU31_16425"/>
<dbReference type="InterPro" id="IPR051262">
    <property type="entry name" value="SMP-30/CGR1_Lactonase"/>
</dbReference>
<dbReference type="OrthoDB" id="241638at2"/>
<evidence type="ECO:0000256" key="1">
    <source>
        <dbReference type="ARBA" id="ARBA00022801"/>
    </source>
</evidence>
<evidence type="ECO:0000313" key="4">
    <source>
        <dbReference type="EMBL" id="KRT14905.1"/>
    </source>
</evidence>
<dbReference type="Gene3D" id="2.120.10.30">
    <property type="entry name" value="TolB, C-terminal domain"/>
    <property type="match status" value="1"/>
</dbReference>
<dbReference type="AlphaFoldDB" id="A0A0T5VMI6"/>
<reference evidence="4 5" key="1">
    <citation type="submission" date="2015-11" db="EMBL/GenBank/DDBJ databases">
        <title>Sequence of Pedobacter ginsenosidimutans.</title>
        <authorList>
            <person name="Carson E."/>
            <person name="Keyser V."/>
            <person name="Newman J."/>
            <person name="Miller J."/>
        </authorList>
    </citation>
    <scope>NUCLEOTIDE SEQUENCE [LARGE SCALE GENOMIC DNA]</scope>
    <source>
        <strain evidence="4 5">KACC 14530</strain>
    </source>
</reference>
<feature type="domain" description="SMP-30/Gluconolactonase/LRE-like region" evidence="3">
    <location>
        <begin position="41"/>
        <end position="282"/>
    </location>
</feature>
<dbReference type="PANTHER" id="PTHR47572:SF4">
    <property type="entry name" value="LACTONASE DRP35"/>
    <property type="match status" value="1"/>
</dbReference>
<feature type="chain" id="PRO_5006665346" evidence="2">
    <location>
        <begin position="20"/>
        <end position="296"/>
    </location>
</feature>
<evidence type="ECO:0000259" key="3">
    <source>
        <dbReference type="Pfam" id="PF08450"/>
    </source>
</evidence>
<protein>
    <submittedName>
        <fullName evidence="4">Gluconolactonase</fullName>
    </submittedName>
</protein>
<name>A0A0T5VMI6_9SPHI</name>
<dbReference type="SUPFAM" id="SSF63829">
    <property type="entry name" value="Calcium-dependent phosphotriesterase"/>
    <property type="match status" value="1"/>
</dbReference>
<gene>
    <name evidence="4" type="ORF">ASU31_16425</name>
</gene>
<keyword evidence="5" id="KW-1185">Reference proteome</keyword>
<dbReference type="Pfam" id="PF08450">
    <property type="entry name" value="SGL"/>
    <property type="match status" value="1"/>
</dbReference>
<sequence>MKKYFFFLAFSALSTISFAQSEGQNLFVQDSLKLISSQFKFTEGASVDKQGNVFFTDQPNDKIWKYGIDGKLSLYMDKSGRANGTYFDKKGNLIVCADENNQIWSIDKNKKIKVLFSDYEGKKVNGPNDIWLDAKGGIYFTDPYYQRDYWTRKSPEIQGQKVYYLLKGKKEAIVVTDDIIKPNGIVGTPDGKFLYVADMGANKTYRYRIGTDARLTDRQLFLNQHSDGMTLDSNGNIYVTGKGVNIYKATGEKIGHIDIPEEWCGNICFGGKDKNMLFITASKSLYVIPMNAKGVE</sequence>
<dbReference type="GO" id="GO:0016787">
    <property type="term" value="F:hydrolase activity"/>
    <property type="evidence" value="ECO:0007669"/>
    <property type="project" value="UniProtKB-KW"/>
</dbReference>
<feature type="signal peptide" evidence="2">
    <location>
        <begin position="1"/>
        <end position="19"/>
    </location>
</feature>
<dbReference type="EMBL" id="LMZQ01000013">
    <property type="protein sequence ID" value="KRT14905.1"/>
    <property type="molecule type" value="Genomic_DNA"/>
</dbReference>
<accession>A0A0T5VMI6</accession>
<organism evidence="4 5">
    <name type="scientific">Pedobacter ginsenosidimutans</name>
    <dbReference type="NCBI Taxonomy" id="687842"/>
    <lineage>
        <taxon>Bacteria</taxon>
        <taxon>Pseudomonadati</taxon>
        <taxon>Bacteroidota</taxon>
        <taxon>Sphingobacteriia</taxon>
        <taxon>Sphingobacteriales</taxon>
        <taxon>Sphingobacteriaceae</taxon>
        <taxon>Pedobacter</taxon>
    </lineage>
</organism>
<comment type="caution">
    <text evidence="4">The sequence shown here is derived from an EMBL/GenBank/DDBJ whole genome shotgun (WGS) entry which is preliminary data.</text>
</comment>
<proteinExistence type="predicted"/>
<evidence type="ECO:0000256" key="2">
    <source>
        <dbReference type="SAM" id="SignalP"/>
    </source>
</evidence>
<dbReference type="InterPro" id="IPR013658">
    <property type="entry name" value="SGL"/>
</dbReference>
<keyword evidence="1" id="KW-0378">Hydrolase</keyword>
<dbReference type="RefSeq" id="WP_057933363.1">
    <property type="nucleotide sequence ID" value="NZ_LMZQ01000013.1"/>
</dbReference>